<evidence type="ECO:0000313" key="1">
    <source>
        <dbReference type="EMBL" id="GLX81356.1"/>
    </source>
</evidence>
<gene>
    <name evidence="1" type="ORF">theurythT_08080</name>
</gene>
<sequence length="259" mass="29173">MRFTDSHCHLDFDPLSHQLPNLLLACSERSVKRIVVPGVSPDNWQQVLALKSTNQVTIFKALGIHPWYLKGLDESVLACLENLIVNNQDKLVAVGEIGIDGKIAEQQHNLPQQIQFFDRQLAIASKRKLPAIIHHRKSHPIIVERLKSLRFEQGGIIHAFSGSYQQAKHYIDRGFKLGIGGTITYERAEKTRKTVSKLPLNSMVLETDAPSMPIFSQKEPHNSPLNIPLIFNCLTKLRAESAEQLAFQLENNITSAFNL</sequence>
<evidence type="ECO:0000313" key="2">
    <source>
        <dbReference type="Proteomes" id="UP001157133"/>
    </source>
</evidence>
<dbReference type="PANTHER" id="PTHR46124">
    <property type="entry name" value="D-AMINOACYL-TRNA DEACYLASE"/>
    <property type="match status" value="1"/>
</dbReference>
<protein>
    <submittedName>
        <fullName evidence="1">Deoxyribonuclease</fullName>
    </submittedName>
</protein>
<dbReference type="InterPro" id="IPR032466">
    <property type="entry name" value="Metal_Hydrolase"/>
</dbReference>
<dbReference type="InterPro" id="IPR001130">
    <property type="entry name" value="TatD-like"/>
</dbReference>
<dbReference type="PANTHER" id="PTHR46124:SF3">
    <property type="entry name" value="HYDROLASE"/>
    <property type="match status" value="1"/>
</dbReference>
<dbReference type="SUPFAM" id="SSF51556">
    <property type="entry name" value="Metallo-dependent hydrolases"/>
    <property type="match status" value="1"/>
</dbReference>
<accession>A0ABQ6GZI0</accession>
<dbReference type="PROSITE" id="PS51257">
    <property type="entry name" value="PROKAR_LIPOPROTEIN"/>
    <property type="match status" value="1"/>
</dbReference>
<reference evidence="1 2" key="1">
    <citation type="submission" date="2023-03" db="EMBL/GenBank/DDBJ databases">
        <title>Draft genome sequence of Thalassotalea eurytherma JCM 18482T.</title>
        <authorList>
            <person name="Sawabe T."/>
        </authorList>
    </citation>
    <scope>NUCLEOTIDE SEQUENCE [LARGE SCALE GENOMIC DNA]</scope>
    <source>
        <strain evidence="1 2">JCM 18482</strain>
    </source>
</reference>
<dbReference type="RefSeq" id="WP_284206686.1">
    <property type="nucleotide sequence ID" value="NZ_BSSU01000004.1"/>
</dbReference>
<comment type="caution">
    <text evidence="1">The sequence shown here is derived from an EMBL/GenBank/DDBJ whole genome shotgun (WGS) entry which is preliminary data.</text>
</comment>
<proteinExistence type="predicted"/>
<name>A0ABQ6GZI0_9GAMM</name>
<dbReference type="Gene3D" id="3.20.20.140">
    <property type="entry name" value="Metal-dependent hydrolases"/>
    <property type="match status" value="1"/>
</dbReference>
<dbReference type="CDD" id="cd01310">
    <property type="entry name" value="TatD_DNAse"/>
    <property type="match status" value="1"/>
</dbReference>
<keyword evidence="2" id="KW-1185">Reference proteome</keyword>
<dbReference type="PIRSF" id="PIRSF005902">
    <property type="entry name" value="DNase_TatD"/>
    <property type="match status" value="1"/>
</dbReference>
<dbReference type="Proteomes" id="UP001157133">
    <property type="component" value="Unassembled WGS sequence"/>
</dbReference>
<dbReference type="EMBL" id="BSSU01000004">
    <property type="protein sequence ID" value="GLX81356.1"/>
    <property type="molecule type" value="Genomic_DNA"/>
</dbReference>
<dbReference type="Pfam" id="PF01026">
    <property type="entry name" value="TatD_DNase"/>
    <property type="match status" value="1"/>
</dbReference>
<organism evidence="1 2">
    <name type="scientific">Thalassotalea eurytherma</name>
    <dbReference type="NCBI Taxonomy" id="1144278"/>
    <lineage>
        <taxon>Bacteria</taxon>
        <taxon>Pseudomonadati</taxon>
        <taxon>Pseudomonadota</taxon>
        <taxon>Gammaproteobacteria</taxon>
        <taxon>Alteromonadales</taxon>
        <taxon>Colwelliaceae</taxon>
        <taxon>Thalassotalea</taxon>
    </lineage>
</organism>